<organism evidence="1 2">
    <name type="scientific">Plectosphaerella plurivora</name>
    <dbReference type="NCBI Taxonomy" id="936078"/>
    <lineage>
        <taxon>Eukaryota</taxon>
        <taxon>Fungi</taxon>
        <taxon>Dikarya</taxon>
        <taxon>Ascomycota</taxon>
        <taxon>Pezizomycotina</taxon>
        <taxon>Sordariomycetes</taxon>
        <taxon>Hypocreomycetidae</taxon>
        <taxon>Glomerellales</taxon>
        <taxon>Plectosphaerellaceae</taxon>
        <taxon>Plectosphaerella</taxon>
    </lineage>
</organism>
<sequence>MTRQQLLHVALSEMQIHDTADDSELDIENRLEVIKRLQRAVHAKDPTLDFTVLHLALLLQLRRISLQSLELYEVLDIGRHTNGFMTGCLRILPHAIDNTKPLATNAYDAIRAVMVIVNRRLWCSIYGLLSCEDDHERQVLSKCHDLYNIVSMKSGLLGHAIKPIRDYFKPHETNPEVVYICVEWRALPTQLAKAFGNDGESIPHLKGTPSEDLKTCKRKVDVESEGLAALLEQFVQGPDVHEDLFYDMFPAIGDCEAVHLVAVHLEPSSRIESGMRFWIPALKQDANETWRLLKLMWFVLSVAGMSAAADAMDELSDEPDPDWNEAYYNVLQERVDDEAARLAAQEKADKERARTGVDDDYDYDFRPDPAWNAAYWELIQKEIDEYRSQAGKVEKAEEE</sequence>
<accession>A0A9P9A8J1</accession>
<reference evidence="1" key="1">
    <citation type="journal article" date="2021" name="Nat. Commun.">
        <title>Genetic determinants of endophytism in the Arabidopsis root mycobiome.</title>
        <authorList>
            <person name="Mesny F."/>
            <person name="Miyauchi S."/>
            <person name="Thiergart T."/>
            <person name="Pickel B."/>
            <person name="Atanasova L."/>
            <person name="Karlsson M."/>
            <person name="Huettel B."/>
            <person name="Barry K.W."/>
            <person name="Haridas S."/>
            <person name="Chen C."/>
            <person name="Bauer D."/>
            <person name="Andreopoulos W."/>
            <person name="Pangilinan J."/>
            <person name="LaButti K."/>
            <person name="Riley R."/>
            <person name="Lipzen A."/>
            <person name="Clum A."/>
            <person name="Drula E."/>
            <person name="Henrissat B."/>
            <person name="Kohler A."/>
            <person name="Grigoriev I.V."/>
            <person name="Martin F.M."/>
            <person name="Hacquard S."/>
        </authorList>
    </citation>
    <scope>NUCLEOTIDE SEQUENCE</scope>
    <source>
        <strain evidence="1">MPI-SDFR-AT-0117</strain>
    </source>
</reference>
<evidence type="ECO:0000313" key="2">
    <source>
        <dbReference type="Proteomes" id="UP000770015"/>
    </source>
</evidence>
<gene>
    <name evidence="1" type="ORF">F5X68DRAFT_261475</name>
</gene>
<dbReference type="EMBL" id="JAGSXJ010000011">
    <property type="protein sequence ID" value="KAH6687261.1"/>
    <property type="molecule type" value="Genomic_DNA"/>
</dbReference>
<proteinExistence type="predicted"/>
<name>A0A9P9A8J1_9PEZI</name>
<keyword evidence="2" id="KW-1185">Reference proteome</keyword>
<evidence type="ECO:0000313" key="1">
    <source>
        <dbReference type="EMBL" id="KAH6687261.1"/>
    </source>
</evidence>
<comment type="caution">
    <text evidence="1">The sequence shown here is derived from an EMBL/GenBank/DDBJ whole genome shotgun (WGS) entry which is preliminary data.</text>
</comment>
<dbReference type="Proteomes" id="UP000770015">
    <property type="component" value="Unassembled WGS sequence"/>
</dbReference>
<protein>
    <submittedName>
        <fullName evidence="1">Uncharacterized protein</fullName>
    </submittedName>
</protein>
<dbReference type="AlphaFoldDB" id="A0A9P9A8J1"/>